<dbReference type="Proteomes" id="UP000280881">
    <property type="component" value="Unassembled WGS sequence"/>
</dbReference>
<name>A0A420W7J6_9BACT</name>
<dbReference type="EMBL" id="RBIE01000001">
    <property type="protein sequence ID" value="RKQ63273.1"/>
    <property type="molecule type" value="Genomic_DNA"/>
</dbReference>
<dbReference type="GO" id="GO:0005737">
    <property type="term" value="C:cytoplasm"/>
    <property type="evidence" value="ECO:0007669"/>
    <property type="project" value="TreeGrafter"/>
</dbReference>
<protein>
    <recommendedName>
        <fullName evidence="2">UPF0235 protein C7457_0138</fullName>
    </recommendedName>
</protein>
<dbReference type="PANTHER" id="PTHR13420">
    <property type="entry name" value="UPF0235 PROTEIN C15ORF40"/>
    <property type="match status" value="1"/>
</dbReference>
<comment type="similarity">
    <text evidence="1 2">Belongs to the UPF0235 family.</text>
</comment>
<proteinExistence type="inferred from homology"/>
<comment type="caution">
    <text evidence="3">The sequence shown here is derived from an EMBL/GenBank/DDBJ whole genome shotgun (WGS) entry which is preliminary data.</text>
</comment>
<evidence type="ECO:0000313" key="3">
    <source>
        <dbReference type="EMBL" id="RKQ63273.1"/>
    </source>
</evidence>
<dbReference type="AlphaFoldDB" id="A0A420W7J6"/>
<dbReference type="HAMAP" id="MF_00634">
    <property type="entry name" value="UPF0235"/>
    <property type="match status" value="1"/>
</dbReference>
<dbReference type="SUPFAM" id="SSF69786">
    <property type="entry name" value="YggU-like"/>
    <property type="match status" value="1"/>
</dbReference>
<accession>A0A420W7J6</accession>
<keyword evidence="4" id="KW-1185">Reference proteome</keyword>
<reference evidence="3 4" key="1">
    <citation type="submission" date="2018-10" db="EMBL/GenBank/DDBJ databases">
        <title>Genomic Encyclopedia of Type Strains, Phase IV (KMG-IV): sequencing the most valuable type-strain genomes for metagenomic binning, comparative biology and taxonomic classification.</title>
        <authorList>
            <person name="Goeker M."/>
        </authorList>
    </citation>
    <scope>NUCLEOTIDE SEQUENCE [LARGE SCALE GENOMIC DNA]</scope>
    <source>
        <strain evidence="3 4">DSM 15521</strain>
    </source>
</reference>
<dbReference type="Gene3D" id="3.30.1200.10">
    <property type="entry name" value="YggU-like"/>
    <property type="match status" value="1"/>
</dbReference>
<evidence type="ECO:0000256" key="1">
    <source>
        <dbReference type="ARBA" id="ARBA00010364"/>
    </source>
</evidence>
<dbReference type="InterPro" id="IPR036591">
    <property type="entry name" value="YggU-like_sf"/>
</dbReference>
<evidence type="ECO:0000313" key="4">
    <source>
        <dbReference type="Proteomes" id="UP000280881"/>
    </source>
</evidence>
<dbReference type="PANTHER" id="PTHR13420:SF7">
    <property type="entry name" value="UPF0235 PROTEIN C15ORF40"/>
    <property type="match status" value="1"/>
</dbReference>
<dbReference type="InterPro" id="IPR003746">
    <property type="entry name" value="DUF167"/>
</dbReference>
<evidence type="ECO:0000256" key="2">
    <source>
        <dbReference type="HAMAP-Rule" id="MF_00634"/>
    </source>
</evidence>
<organism evidence="3 4">
    <name type="scientific">Thermovibrio guaymasensis</name>
    <dbReference type="NCBI Taxonomy" id="240167"/>
    <lineage>
        <taxon>Bacteria</taxon>
        <taxon>Pseudomonadati</taxon>
        <taxon>Aquificota</taxon>
        <taxon>Aquificia</taxon>
        <taxon>Desulfurobacteriales</taxon>
        <taxon>Desulfurobacteriaceae</taxon>
        <taxon>Thermovibrio</taxon>
    </lineage>
</organism>
<dbReference type="OrthoDB" id="3176309at2"/>
<dbReference type="NCBIfam" id="TIGR00251">
    <property type="entry name" value="DUF167 family protein"/>
    <property type="match status" value="1"/>
</dbReference>
<dbReference type="Pfam" id="PF02594">
    <property type="entry name" value="DUF167"/>
    <property type="match status" value="1"/>
</dbReference>
<dbReference type="SMART" id="SM01152">
    <property type="entry name" value="DUF167"/>
    <property type="match status" value="1"/>
</dbReference>
<gene>
    <name evidence="3" type="ORF">C7457_0138</name>
</gene>
<sequence>MLQVRRRKEGIEIEVKLQPKASRNRVEKVEAGRLKVKVTVPPEGGKANKALIELLSKELKVPKSSISIVSGQTSRVKRVLIEDIDFAYLQKKLGVEVEEIS</sequence>